<comment type="caution">
    <text evidence="1">The sequence shown here is derived from an EMBL/GenBank/DDBJ whole genome shotgun (WGS) entry which is preliminary data.</text>
</comment>
<accession>A0A0W0YW96</accession>
<protein>
    <submittedName>
        <fullName evidence="1">Uncharacterized protein</fullName>
    </submittedName>
</protein>
<name>A0A0W0YW96_LEGSP</name>
<keyword evidence="2" id="KW-1185">Reference proteome</keyword>
<dbReference type="EMBL" id="LNYX01000034">
    <property type="protein sequence ID" value="KTD61148.1"/>
    <property type="molecule type" value="Genomic_DNA"/>
</dbReference>
<gene>
    <name evidence="1" type="ORF">Lspi_2768</name>
</gene>
<dbReference type="RefSeq" id="WP_058484681.1">
    <property type="nucleotide sequence ID" value="NZ_CAAAII010000012.1"/>
</dbReference>
<dbReference type="PATRIC" id="fig|452.5.peg.3064"/>
<dbReference type="OrthoDB" id="5140890at2"/>
<evidence type="ECO:0000313" key="1">
    <source>
        <dbReference type="EMBL" id="KTD61148.1"/>
    </source>
</evidence>
<sequence length="186" mass="21961">MSVSKCLNTFFNKIECHYGDTVHRISHTIEHGELMDTEHEEINFVLKLIAKLRQDYEKNHVITRLMLEEILKGGHLKFQDDGTFYQELRDEFHHTIYNRNSSHKSCVPQYSFSGPIIKEILFGVSIDRNNKKTTWIQFEKHHTKSIVEFVLHIFDFFIHKWSGKNIGPFGSSHRTEDYPIVISKKP</sequence>
<evidence type="ECO:0000313" key="2">
    <source>
        <dbReference type="Proteomes" id="UP000054877"/>
    </source>
</evidence>
<dbReference type="AlphaFoldDB" id="A0A0W0YW96"/>
<reference evidence="1 2" key="1">
    <citation type="submission" date="2015-11" db="EMBL/GenBank/DDBJ databases">
        <title>Genomic analysis of 38 Legionella species identifies large and diverse effector repertoires.</title>
        <authorList>
            <person name="Burstein D."/>
            <person name="Amaro F."/>
            <person name="Zusman T."/>
            <person name="Lifshitz Z."/>
            <person name="Cohen O."/>
            <person name="Gilbert J.A."/>
            <person name="Pupko T."/>
            <person name="Shuman H.A."/>
            <person name="Segal G."/>
        </authorList>
    </citation>
    <scope>NUCLEOTIDE SEQUENCE [LARGE SCALE GENOMIC DNA]</scope>
    <source>
        <strain evidence="1 2">Mt.St.Helens-9</strain>
    </source>
</reference>
<dbReference type="Proteomes" id="UP000054877">
    <property type="component" value="Unassembled WGS sequence"/>
</dbReference>
<proteinExistence type="predicted"/>
<organism evidence="1 2">
    <name type="scientific">Legionella spiritensis</name>
    <dbReference type="NCBI Taxonomy" id="452"/>
    <lineage>
        <taxon>Bacteria</taxon>
        <taxon>Pseudomonadati</taxon>
        <taxon>Pseudomonadota</taxon>
        <taxon>Gammaproteobacteria</taxon>
        <taxon>Legionellales</taxon>
        <taxon>Legionellaceae</taxon>
        <taxon>Legionella</taxon>
    </lineage>
</organism>